<feature type="transmembrane region" description="Helical" evidence="3">
    <location>
        <begin position="157"/>
        <end position="178"/>
    </location>
</feature>
<accession>A0AAD5TTB7</accession>
<gene>
    <name evidence="4" type="ORF">HK099_002100</name>
</gene>
<dbReference type="EMBL" id="JADGJW010001676">
    <property type="protein sequence ID" value="KAJ3201765.1"/>
    <property type="molecule type" value="Genomic_DNA"/>
</dbReference>
<evidence type="ECO:0000256" key="2">
    <source>
        <dbReference type="SAM" id="MobiDB-lite"/>
    </source>
</evidence>
<evidence type="ECO:0000313" key="4">
    <source>
        <dbReference type="EMBL" id="KAJ3201765.1"/>
    </source>
</evidence>
<protein>
    <submittedName>
        <fullName evidence="4">Uncharacterized protein</fullName>
    </submittedName>
</protein>
<keyword evidence="3" id="KW-0472">Membrane</keyword>
<feature type="coiled-coil region" evidence="1">
    <location>
        <begin position="260"/>
        <end position="294"/>
    </location>
</feature>
<evidence type="ECO:0000256" key="1">
    <source>
        <dbReference type="SAM" id="Coils"/>
    </source>
</evidence>
<evidence type="ECO:0000256" key="3">
    <source>
        <dbReference type="SAM" id="Phobius"/>
    </source>
</evidence>
<feature type="region of interest" description="Disordered" evidence="2">
    <location>
        <begin position="61"/>
        <end position="80"/>
    </location>
</feature>
<feature type="non-terminal residue" evidence="4">
    <location>
        <position position="1"/>
    </location>
</feature>
<keyword evidence="1" id="KW-0175">Coiled coil</keyword>
<comment type="caution">
    <text evidence="4">The sequence shown here is derived from an EMBL/GenBank/DDBJ whole genome shotgun (WGS) entry which is preliminary data.</text>
</comment>
<organism evidence="4 5">
    <name type="scientific">Clydaea vesicula</name>
    <dbReference type="NCBI Taxonomy" id="447962"/>
    <lineage>
        <taxon>Eukaryota</taxon>
        <taxon>Fungi</taxon>
        <taxon>Fungi incertae sedis</taxon>
        <taxon>Chytridiomycota</taxon>
        <taxon>Chytridiomycota incertae sedis</taxon>
        <taxon>Chytridiomycetes</taxon>
        <taxon>Lobulomycetales</taxon>
        <taxon>Lobulomycetaceae</taxon>
        <taxon>Clydaea</taxon>
    </lineage>
</organism>
<name>A0AAD5TTB7_9FUNG</name>
<dbReference type="Proteomes" id="UP001211065">
    <property type="component" value="Unassembled WGS sequence"/>
</dbReference>
<keyword evidence="5" id="KW-1185">Reference proteome</keyword>
<keyword evidence="3" id="KW-0812">Transmembrane</keyword>
<proteinExistence type="predicted"/>
<sequence>TLTYSGSQMLDLRGISTLQSCNVRNVGTACLPTGTTTSNFFPSVCSVIGFRTCVDPNPAPEIPPVNPAPQPPSEAPTSIQSSNSAFVTSTSISADVSTTTSISTTISSFITVKNFTTVTDMKNNEMVSSTCNTACTTNESKLSVETSSSTVLSPQSAVFIVIISISLILIGLITVIYFKRKQKYSKAKTQKEIQNFTETNNIDNLTVDDYHEKIPYFFPGDSLSESPNIYEKKTSMFDFEPEIVQEDLNFVDNVEIPPNYNDLRKEIKTKEEALEEAAKKGAISKETLEELKKQL</sequence>
<keyword evidence="3" id="KW-1133">Transmembrane helix</keyword>
<evidence type="ECO:0000313" key="5">
    <source>
        <dbReference type="Proteomes" id="UP001211065"/>
    </source>
</evidence>
<feature type="compositionally biased region" description="Pro residues" evidence="2">
    <location>
        <begin position="61"/>
        <end position="74"/>
    </location>
</feature>
<dbReference type="AlphaFoldDB" id="A0AAD5TTB7"/>
<reference evidence="4" key="1">
    <citation type="submission" date="2020-05" db="EMBL/GenBank/DDBJ databases">
        <title>Phylogenomic resolution of chytrid fungi.</title>
        <authorList>
            <person name="Stajich J.E."/>
            <person name="Amses K."/>
            <person name="Simmons R."/>
            <person name="Seto K."/>
            <person name="Myers J."/>
            <person name="Bonds A."/>
            <person name="Quandt C.A."/>
            <person name="Barry K."/>
            <person name="Liu P."/>
            <person name="Grigoriev I."/>
            <person name="Longcore J.E."/>
            <person name="James T.Y."/>
        </authorList>
    </citation>
    <scope>NUCLEOTIDE SEQUENCE</scope>
    <source>
        <strain evidence="4">JEL0476</strain>
    </source>
</reference>